<dbReference type="SUPFAM" id="SSF47413">
    <property type="entry name" value="lambda repressor-like DNA-binding domains"/>
    <property type="match status" value="1"/>
</dbReference>
<dbReference type="Gene3D" id="1.10.260.40">
    <property type="entry name" value="lambda repressor-like DNA-binding domains"/>
    <property type="match status" value="1"/>
</dbReference>
<evidence type="ECO:0000313" key="2">
    <source>
        <dbReference type="EMBL" id="MWA06337.1"/>
    </source>
</evidence>
<dbReference type="RefSeq" id="WP_151598760.1">
    <property type="nucleotide sequence ID" value="NZ_WBMS02000049.1"/>
</dbReference>
<dbReference type="GO" id="GO:0003677">
    <property type="term" value="F:DNA binding"/>
    <property type="evidence" value="ECO:0007669"/>
    <property type="project" value="InterPro"/>
</dbReference>
<proteinExistence type="predicted"/>
<dbReference type="EMBL" id="WBMS02000049">
    <property type="protein sequence ID" value="MWA06337.1"/>
    <property type="molecule type" value="Genomic_DNA"/>
</dbReference>
<evidence type="ECO:0000259" key="1">
    <source>
        <dbReference type="PROSITE" id="PS50943"/>
    </source>
</evidence>
<dbReference type="SMART" id="SM00530">
    <property type="entry name" value="HTH_XRE"/>
    <property type="match status" value="1"/>
</dbReference>
<dbReference type="Pfam" id="PF13560">
    <property type="entry name" value="HTH_31"/>
    <property type="match status" value="1"/>
</dbReference>
<gene>
    <name evidence="2" type="ORF">F8568_039545</name>
</gene>
<name>A0A6I4MR90_9ACTN</name>
<protein>
    <recommendedName>
        <fullName evidence="1">HTH cro/C1-type domain-containing protein</fullName>
    </recommendedName>
</protein>
<accession>A0A6I4MR90</accession>
<evidence type="ECO:0000313" key="3">
    <source>
        <dbReference type="Proteomes" id="UP000462055"/>
    </source>
</evidence>
<dbReference type="InterPro" id="IPR010982">
    <property type="entry name" value="Lambda_DNA-bd_dom_sf"/>
</dbReference>
<reference evidence="2" key="1">
    <citation type="submission" date="2019-12" db="EMBL/GenBank/DDBJ databases">
        <title>Actinomadura physcomitrii sp. nov., a novel actinomycete isolated from moss [Physcomitrium sphaericum (Ludw) Fuernr].</title>
        <authorList>
            <person name="Zhuang X."/>
        </authorList>
    </citation>
    <scope>NUCLEOTIDE SEQUENCE [LARGE SCALE GENOMIC DNA]</scope>
    <source>
        <strain evidence="2">LD22</strain>
    </source>
</reference>
<feature type="domain" description="HTH cro/C1-type" evidence="1">
    <location>
        <begin position="21"/>
        <end position="64"/>
    </location>
</feature>
<dbReference type="AlphaFoldDB" id="A0A6I4MR90"/>
<keyword evidence="3" id="KW-1185">Reference proteome</keyword>
<comment type="caution">
    <text evidence="2">The sequence shown here is derived from an EMBL/GenBank/DDBJ whole genome shotgun (WGS) entry which is preliminary data.</text>
</comment>
<dbReference type="Proteomes" id="UP000462055">
    <property type="component" value="Unassembled WGS sequence"/>
</dbReference>
<dbReference type="Pfam" id="PF19054">
    <property type="entry name" value="DUF5753"/>
    <property type="match status" value="1"/>
</dbReference>
<organism evidence="2 3">
    <name type="scientific">Actinomadura physcomitrii</name>
    <dbReference type="NCBI Taxonomy" id="2650748"/>
    <lineage>
        <taxon>Bacteria</taxon>
        <taxon>Bacillati</taxon>
        <taxon>Actinomycetota</taxon>
        <taxon>Actinomycetes</taxon>
        <taxon>Streptosporangiales</taxon>
        <taxon>Thermomonosporaceae</taxon>
        <taxon>Actinomadura</taxon>
    </lineage>
</organism>
<dbReference type="CDD" id="cd00093">
    <property type="entry name" value="HTH_XRE"/>
    <property type="match status" value="1"/>
</dbReference>
<dbReference type="PROSITE" id="PS50943">
    <property type="entry name" value="HTH_CROC1"/>
    <property type="match status" value="1"/>
</dbReference>
<dbReference type="InterPro" id="IPR043917">
    <property type="entry name" value="DUF5753"/>
</dbReference>
<dbReference type="InterPro" id="IPR001387">
    <property type="entry name" value="Cro/C1-type_HTH"/>
</dbReference>
<sequence length="269" mass="30240">METRRGFDPDGSLWDLIAVELRRQRQERNLSLAAVGDLIGRDRSLVAHVESGHTKLQIAHAAKLDRAWNLGSLFRRLVGFAKSGHDVEWFKSHLELEGKADELRIWELAWIPGLLQTERYAGALFEACGVEDVESAVASRLARQTALDRTPRPLVWVFLDQGVLEQPVGGPEVMREQLERLMELAQRPNITVRIMPRRVGAHVGRDGSFKIMTVAGTEHVYTEACEGGRLVVDNTDVGLFRVRFARIGDWALPVDASFRVIKDVLEDVT</sequence>